<dbReference type="Pfam" id="PF04629">
    <property type="entry name" value="ICA69"/>
    <property type="match status" value="1"/>
</dbReference>
<evidence type="ECO:0000313" key="3">
    <source>
        <dbReference type="EMBL" id="KAI9551366.1"/>
    </source>
</evidence>
<dbReference type="Pfam" id="PF06456">
    <property type="entry name" value="Arfaptin"/>
    <property type="match status" value="1"/>
</dbReference>
<sequence length="530" mass="59754">MKIGYTMATHGYSGNSFDRWVEQSNLQSAGAENTMNKMQHQFWVAKQTILRRLGKKEDDCVVASDAELDAKLELFLSIQETCSQLYKVVEQYQERLQVLSQEENTFGHFLRTNGELDKTCAGKMMNAVGKAMIYSAQQRASLRSPLARLYQEVETFCQRAVEDTSYTVNEMEKCRNDYRGALLWMKNVSQELDPDTFKQLEKFRRVQNHVRASKTKFDRHKLACLQKIDLLAAARCNMFSHGLIVYQDNMATFWKRTSSAMATVSEAYKGYQPYEFTFVKGLTETSLKLAGEKPSSPEPKFEFFFESEFHDEEKVDSSRNEGLNNAQRDKPTSNKGRSKSKTNKRDSSESKPLLDKCSEDLLGGDGTDDLLGLNLSCSSDSDALLLELASLDFGQPASMKDDPSQGHTDKNDLGFQQDQCFLANFDQVFGSAKSDEKGEWSSYLPSNFLSNDFVSGCSSNVLSDASTSSQLLPSSISKEIGEKKLMNENRSKKETGKDMSSWYSLFADLDPLGNPDALSINKKEDDDRNC</sequence>
<feature type="domain" description="AH" evidence="2">
    <location>
        <begin position="63"/>
        <end position="266"/>
    </location>
</feature>
<feature type="region of interest" description="Disordered" evidence="1">
    <location>
        <begin position="312"/>
        <end position="357"/>
    </location>
</feature>
<dbReference type="EMBL" id="WJBH02000010">
    <property type="protein sequence ID" value="KAI9551366.1"/>
    <property type="molecule type" value="Genomic_DNA"/>
</dbReference>
<evidence type="ECO:0000313" key="4">
    <source>
        <dbReference type="Proteomes" id="UP000820818"/>
    </source>
</evidence>
<dbReference type="FunFam" id="1.20.1270.60:FF:000068">
    <property type="entry name" value="Islet cell autoantigen"/>
    <property type="match status" value="1"/>
</dbReference>
<dbReference type="InterPro" id="IPR006723">
    <property type="entry name" value="Islet_autoAg_Ica1_C"/>
</dbReference>
<dbReference type="SMART" id="SM01237">
    <property type="entry name" value="ICA69"/>
    <property type="match status" value="1"/>
</dbReference>
<accession>A0AAD5KWN6</accession>
<dbReference type="PROSITE" id="PS50870">
    <property type="entry name" value="AH"/>
    <property type="match status" value="1"/>
</dbReference>
<dbReference type="GO" id="GO:0005794">
    <property type="term" value="C:Golgi apparatus"/>
    <property type="evidence" value="ECO:0007669"/>
    <property type="project" value="TreeGrafter"/>
</dbReference>
<dbReference type="SUPFAM" id="SSF103657">
    <property type="entry name" value="BAR/IMD domain-like"/>
    <property type="match status" value="1"/>
</dbReference>
<dbReference type="PANTHER" id="PTHR10164">
    <property type="entry name" value="ISLET CELL AUTOANTIGEN 1"/>
    <property type="match status" value="1"/>
</dbReference>
<dbReference type="GO" id="GO:0051049">
    <property type="term" value="P:regulation of transport"/>
    <property type="evidence" value="ECO:0007669"/>
    <property type="project" value="TreeGrafter"/>
</dbReference>
<evidence type="ECO:0000256" key="1">
    <source>
        <dbReference type="SAM" id="MobiDB-lite"/>
    </source>
</evidence>
<dbReference type="GO" id="GO:0019904">
    <property type="term" value="F:protein domain specific binding"/>
    <property type="evidence" value="ECO:0007669"/>
    <property type="project" value="InterPro"/>
</dbReference>
<organism evidence="3 4">
    <name type="scientific">Daphnia sinensis</name>
    <dbReference type="NCBI Taxonomy" id="1820382"/>
    <lineage>
        <taxon>Eukaryota</taxon>
        <taxon>Metazoa</taxon>
        <taxon>Ecdysozoa</taxon>
        <taxon>Arthropoda</taxon>
        <taxon>Crustacea</taxon>
        <taxon>Branchiopoda</taxon>
        <taxon>Diplostraca</taxon>
        <taxon>Cladocera</taxon>
        <taxon>Anomopoda</taxon>
        <taxon>Daphniidae</taxon>
        <taxon>Daphnia</taxon>
        <taxon>Daphnia similis group</taxon>
    </lineage>
</organism>
<dbReference type="InterPro" id="IPR010504">
    <property type="entry name" value="AH_dom"/>
</dbReference>
<dbReference type="InterPro" id="IPR027267">
    <property type="entry name" value="AH/BAR_dom_sf"/>
</dbReference>
<evidence type="ECO:0000259" key="2">
    <source>
        <dbReference type="PROSITE" id="PS50870"/>
    </source>
</evidence>
<dbReference type="SMART" id="SM01015">
    <property type="entry name" value="Arfaptin"/>
    <property type="match status" value="1"/>
</dbReference>
<dbReference type="InterPro" id="IPR024114">
    <property type="entry name" value="Islet_autoAg_Ica1/Ica1-like"/>
</dbReference>
<feature type="compositionally biased region" description="Basic and acidic residues" evidence="1">
    <location>
        <begin position="343"/>
        <end position="357"/>
    </location>
</feature>
<comment type="caution">
    <text evidence="3">The sequence shown here is derived from an EMBL/GenBank/DDBJ whole genome shotgun (WGS) entry which is preliminary data.</text>
</comment>
<reference evidence="3 4" key="1">
    <citation type="submission" date="2022-05" db="EMBL/GenBank/DDBJ databases">
        <title>A multi-omics perspective on studying reproductive biology in Daphnia sinensis.</title>
        <authorList>
            <person name="Jia J."/>
        </authorList>
    </citation>
    <scope>NUCLEOTIDE SEQUENCE [LARGE SCALE GENOMIC DNA]</scope>
    <source>
        <strain evidence="3 4">WSL</strain>
    </source>
</reference>
<protein>
    <recommendedName>
        <fullName evidence="2">AH domain-containing protein</fullName>
    </recommendedName>
</protein>
<name>A0AAD5KWN6_9CRUS</name>
<dbReference type="Gene3D" id="1.20.1270.60">
    <property type="entry name" value="Arfaptin homology (AH) domain/BAR domain"/>
    <property type="match status" value="1"/>
</dbReference>
<keyword evidence="4" id="KW-1185">Reference proteome</keyword>
<dbReference type="Proteomes" id="UP000820818">
    <property type="component" value="Linkage Group LG10"/>
</dbReference>
<dbReference type="PANTHER" id="PTHR10164:SF4">
    <property type="entry name" value="GH23156P"/>
    <property type="match status" value="1"/>
</dbReference>
<dbReference type="AlphaFoldDB" id="A0AAD5KWN6"/>
<proteinExistence type="predicted"/>
<gene>
    <name evidence="3" type="ORF">GHT06_021699</name>
</gene>